<dbReference type="GO" id="GO:0016020">
    <property type="term" value="C:membrane"/>
    <property type="evidence" value="ECO:0007669"/>
    <property type="project" value="UniProtKB-UniRule"/>
</dbReference>
<dbReference type="GO" id="GO:0050660">
    <property type="term" value="F:flavin adenine dinucleotide binding"/>
    <property type="evidence" value="ECO:0007669"/>
    <property type="project" value="InterPro"/>
</dbReference>
<name>A0A2T1D6W4_9CYAN</name>
<dbReference type="Pfam" id="PF03471">
    <property type="entry name" value="CorC_HlyC"/>
    <property type="match status" value="1"/>
</dbReference>
<evidence type="ECO:0000256" key="1">
    <source>
        <dbReference type="ARBA" id="ARBA00006337"/>
    </source>
</evidence>
<organism evidence="4 5">
    <name type="scientific">Phormidesmis priestleyi ULC007</name>
    <dbReference type="NCBI Taxonomy" id="1920490"/>
    <lineage>
        <taxon>Bacteria</taxon>
        <taxon>Bacillati</taxon>
        <taxon>Cyanobacteriota</taxon>
        <taxon>Cyanophyceae</taxon>
        <taxon>Leptolyngbyales</taxon>
        <taxon>Leptolyngbyaceae</taxon>
        <taxon>Phormidesmis</taxon>
    </lineage>
</organism>
<dbReference type="Gene3D" id="3.30.465.10">
    <property type="match status" value="1"/>
</dbReference>
<dbReference type="EMBL" id="PVWG01000045">
    <property type="protein sequence ID" value="PSB16263.1"/>
    <property type="molecule type" value="Genomic_DNA"/>
</dbReference>
<dbReference type="STRING" id="1920490.GCA_001895925_05309"/>
<feature type="domain" description="CNNM transmembrane" evidence="3">
    <location>
        <begin position="1"/>
        <end position="194"/>
    </location>
</feature>
<dbReference type="PROSITE" id="PS51846">
    <property type="entry name" value="CNNM"/>
    <property type="match status" value="1"/>
</dbReference>
<dbReference type="InterPro" id="IPR002550">
    <property type="entry name" value="CNNM"/>
</dbReference>
<keyword evidence="5" id="KW-1185">Reference proteome</keyword>
<dbReference type="PANTHER" id="PTHR43099:SF2">
    <property type="entry name" value="UPF0053 PROTEIN YRKA"/>
    <property type="match status" value="1"/>
</dbReference>
<sequence length="291" mass="31608">MVRLSILLILVVVVGFFVAAELAIVSASKSEIYSLSQKTDDPSTSKAAELIHHAQNNLEHYLSVTQTGTTAGSLLLGWLGEGATVHWIEPWISRIPIDHLPVMITSHAIAATVAFLLVTYVEILLGELVPKVLAANAPEQTALLLIRPLEFCSRLFFPALVVLNANVRLLTWGVARKPKTAFLSASEAPLVQNDAHSALIAGSLDLPTINEKLGLSLPLQEAYTTLAGFMIHQLGRVPSQGDRIQWSELELEAVRVTDDRVETILLRQVTRPLVNLAVEPVLVEESLASSP</sequence>
<dbReference type="InterPro" id="IPR005170">
    <property type="entry name" value="Transptr-assoc_dom"/>
</dbReference>
<comment type="similarity">
    <text evidence="1">Belongs to the UPF0053 family.</text>
</comment>
<keyword evidence="2" id="KW-1133">Transmembrane helix</keyword>
<evidence type="ECO:0000256" key="2">
    <source>
        <dbReference type="PROSITE-ProRule" id="PRU01193"/>
    </source>
</evidence>
<protein>
    <submittedName>
        <fullName evidence="4">DUF21 domain-containing protein</fullName>
    </submittedName>
</protein>
<dbReference type="PANTHER" id="PTHR43099">
    <property type="entry name" value="UPF0053 PROTEIN YRKA"/>
    <property type="match status" value="1"/>
</dbReference>
<dbReference type="Pfam" id="PF01595">
    <property type="entry name" value="CNNM"/>
    <property type="match status" value="1"/>
</dbReference>
<gene>
    <name evidence="4" type="ORF">C7B65_22190</name>
</gene>
<dbReference type="Proteomes" id="UP000238634">
    <property type="component" value="Unassembled WGS sequence"/>
</dbReference>
<keyword evidence="2" id="KW-0812">Transmembrane</keyword>
<proteinExistence type="inferred from homology"/>
<dbReference type="AlphaFoldDB" id="A0A2T1D6W4"/>
<dbReference type="OrthoDB" id="527659at2"/>
<dbReference type="InterPro" id="IPR051676">
    <property type="entry name" value="UPF0053_domain"/>
</dbReference>
<dbReference type="InterPro" id="IPR016169">
    <property type="entry name" value="FAD-bd_PCMH_sub2"/>
</dbReference>
<reference evidence="4 5" key="2">
    <citation type="submission" date="2018-03" db="EMBL/GenBank/DDBJ databases">
        <title>The ancient ancestry and fast evolution of plastids.</title>
        <authorList>
            <person name="Moore K.R."/>
            <person name="Magnabosco C."/>
            <person name="Momper L."/>
            <person name="Gold D.A."/>
            <person name="Bosak T."/>
            <person name="Fournier G.P."/>
        </authorList>
    </citation>
    <scope>NUCLEOTIDE SEQUENCE [LARGE SCALE GENOMIC DNA]</scope>
    <source>
        <strain evidence="4 5">ULC007</strain>
    </source>
</reference>
<dbReference type="SMART" id="SM01091">
    <property type="entry name" value="CorC_HlyC"/>
    <property type="match status" value="1"/>
</dbReference>
<reference evidence="4 5" key="1">
    <citation type="submission" date="2018-02" db="EMBL/GenBank/DDBJ databases">
        <authorList>
            <person name="Cohen D.B."/>
            <person name="Kent A.D."/>
        </authorList>
    </citation>
    <scope>NUCLEOTIDE SEQUENCE [LARGE SCALE GENOMIC DNA]</scope>
    <source>
        <strain evidence="4 5">ULC007</strain>
    </source>
</reference>
<evidence type="ECO:0000313" key="5">
    <source>
        <dbReference type="Proteomes" id="UP000238634"/>
    </source>
</evidence>
<evidence type="ECO:0000259" key="3">
    <source>
        <dbReference type="PROSITE" id="PS51846"/>
    </source>
</evidence>
<comment type="caution">
    <text evidence="4">The sequence shown here is derived from an EMBL/GenBank/DDBJ whole genome shotgun (WGS) entry which is preliminary data.</text>
</comment>
<keyword evidence="2" id="KW-0472">Membrane</keyword>
<evidence type="ECO:0000313" key="4">
    <source>
        <dbReference type="EMBL" id="PSB16263.1"/>
    </source>
</evidence>
<dbReference type="SUPFAM" id="SSF56176">
    <property type="entry name" value="FAD-binding/transporter-associated domain-like"/>
    <property type="match status" value="1"/>
</dbReference>
<dbReference type="InterPro" id="IPR036318">
    <property type="entry name" value="FAD-bd_PCMH-like_sf"/>
</dbReference>
<accession>A0A2T1D6W4</accession>